<dbReference type="EMBL" id="CCBN010000003">
    <property type="protein sequence ID" value="CDO52330.1"/>
    <property type="molecule type" value="Genomic_DNA"/>
</dbReference>
<gene>
    <name evidence="1" type="ORF">BN980_GECA03s00252g</name>
</gene>
<organism evidence="1 2">
    <name type="scientific">Geotrichum candidum</name>
    <name type="common">Oospora lactis</name>
    <name type="synonym">Dipodascus geotrichum</name>
    <dbReference type="NCBI Taxonomy" id="1173061"/>
    <lineage>
        <taxon>Eukaryota</taxon>
        <taxon>Fungi</taxon>
        <taxon>Dikarya</taxon>
        <taxon>Ascomycota</taxon>
        <taxon>Saccharomycotina</taxon>
        <taxon>Dipodascomycetes</taxon>
        <taxon>Dipodascales</taxon>
        <taxon>Dipodascaceae</taxon>
        <taxon>Geotrichum</taxon>
    </lineage>
</organism>
<accession>A0A0J9X4H5</accession>
<dbReference type="AlphaFoldDB" id="A0A0J9X4H5"/>
<evidence type="ECO:0000313" key="2">
    <source>
        <dbReference type="Proteomes" id="UP000242525"/>
    </source>
</evidence>
<sequence length="88" mass="9244">MSQSSSAIAHSPVNNFNPSQAEEFLAKAYEQSLREAQKPGASQQGVKVYKPTSGGWTTAAPANAGASMAKILNDLARARPGNANNKKK</sequence>
<reference evidence="1" key="1">
    <citation type="submission" date="2014-03" db="EMBL/GenBank/DDBJ databases">
        <authorList>
            <person name="Casaregola S."/>
        </authorList>
    </citation>
    <scope>NUCLEOTIDE SEQUENCE [LARGE SCALE GENOMIC DNA]</scope>
    <source>
        <strain evidence="1">CLIB 918</strain>
    </source>
</reference>
<evidence type="ECO:0000313" key="1">
    <source>
        <dbReference type="EMBL" id="CDO52330.1"/>
    </source>
</evidence>
<name>A0A0J9X4H5_GEOCN</name>
<keyword evidence="2" id="KW-1185">Reference proteome</keyword>
<dbReference type="Proteomes" id="UP000242525">
    <property type="component" value="Unassembled WGS sequence"/>
</dbReference>
<comment type="caution">
    <text evidence="1">The sequence shown here is derived from an EMBL/GenBank/DDBJ whole genome shotgun (WGS) entry which is preliminary data.</text>
</comment>
<protein>
    <submittedName>
        <fullName evidence="1">Uncharacterized protein</fullName>
    </submittedName>
</protein>
<proteinExistence type="predicted"/>